<evidence type="ECO:0000313" key="1">
    <source>
        <dbReference type="EMBL" id="MPN10943.1"/>
    </source>
</evidence>
<proteinExistence type="predicted"/>
<sequence>MRQLPAAHRIDQQLAALTVALEHGDLVDTPAVEVAFEIDVEYLAWMRFLDTGQDFRQRFELAGLDGAADDVLLFGVGGRQQE</sequence>
<gene>
    <name evidence="1" type="ORF">SDC9_158241</name>
</gene>
<name>A0A645FEY7_9ZZZZ</name>
<dbReference type="AlphaFoldDB" id="A0A645FEY7"/>
<accession>A0A645FEY7</accession>
<comment type="caution">
    <text evidence="1">The sequence shown here is derived from an EMBL/GenBank/DDBJ whole genome shotgun (WGS) entry which is preliminary data.</text>
</comment>
<dbReference type="EMBL" id="VSSQ01057132">
    <property type="protein sequence ID" value="MPN10943.1"/>
    <property type="molecule type" value="Genomic_DNA"/>
</dbReference>
<organism evidence="1">
    <name type="scientific">bioreactor metagenome</name>
    <dbReference type="NCBI Taxonomy" id="1076179"/>
    <lineage>
        <taxon>unclassified sequences</taxon>
        <taxon>metagenomes</taxon>
        <taxon>ecological metagenomes</taxon>
    </lineage>
</organism>
<protein>
    <submittedName>
        <fullName evidence="1">Uncharacterized protein</fullName>
    </submittedName>
</protein>
<reference evidence="1" key="1">
    <citation type="submission" date="2019-08" db="EMBL/GenBank/DDBJ databases">
        <authorList>
            <person name="Kucharzyk K."/>
            <person name="Murdoch R.W."/>
            <person name="Higgins S."/>
            <person name="Loffler F."/>
        </authorList>
    </citation>
    <scope>NUCLEOTIDE SEQUENCE</scope>
</reference>